<evidence type="ECO:0000256" key="1">
    <source>
        <dbReference type="ARBA" id="ARBA00006484"/>
    </source>
</evidence>
<sequence length="119" mass="12237">MKDNARIVLMASISGIAGNRGQTNYTTSKAGLIGFARAMAPGLKSRGISINAVAPGFIETKMTAHMPFTLREAGRRMSSLGQGGSPQDVAEAVAWFSQPGSGAVSGQVLRVCGQNVIGA</sequence>
<dbReference type="PANTHER" id="PTHR42760">
    <property type="entry name" value="SHORT-CHAIN DEHYDROGENASES/REDUCTASES FAMILY MEMBER"/>
    <property type="match status" value="1"/>
</dbReference>
<dbReference type="PROSITE" id="PS00061">
    <property type="entry name" value="ADH_SHORT"/>
    <property type="match status" value="1"/>
</dbReference>
<dbReference type="Proteomes" id="UP000279173">
    <property type="component" value="Unassembled WGS sequence"/>
</dbReference>
<gene>
    <name evidence="2" type="ORF">ALP10_02694</name>
</gene>
<dbReference type="PRINTS" id="PR00081">
    <property type="entry name" value="GDHRDH"/>
</dbReference>
<dbReference type="InterPro" id="IPR002347">
    <property type="entry name" value="SDR_fam"/>
</dbReference>
<dbReference type="Pfam" id="PF13561">
    <property type="entry name" value="adh_short_C2"/>
    <property type="match status" value="1"/>
</dbReference>
<dbReference type="InterPro" id="IPR020904">
    <property type="entry name" value="Sc_DH/Rdtase_CS"/>
</dbReference>
<dbReference type="Gene3D" id="3.40.50.720">
    <property type="entry name" value="NAD(P)-binding Rossmann-like Domain"/>
    <property type="match status" value="1"/>
</dbReference>
<organism evidence="2 3">
    <name type="scientific">Pseudomonas syringae pv. helianthi</name>
    <dbReference type="NCBI Taxonomy" id="251654"/>
    <lineage>
        <taxon>Bacteria</taxon>
        <taxon>Pseudomonadati</taxon>
        <taxon>Pseudomonadota</taxon>
        <taxon>Gammaproteobacteria</taxon>
        <taxon>Pseudomonadales</taxon>
        <taxon>Pseudomonadaceae</taxon>
        <taxon>Pseudomonas</taxon>
    </lineage>
</organism>
<dbReference type="AlphaFoldDB" id="A0A3M6D309"/>
<accession>A0A3M6D309</accession>
<dbReference type="InterPro" id="IPR036291">
    <property type="entry name" value="NAD(P)-bd_dom_sf"/>
</dbReference>
<comment type="caution">
    <text evidence="2">The sequence shown here is derived from an EMBL/GenBank/DDBJ whole genome shotgun (WGS) entry which is preliminary data.</text>
</comment>
<dbReference type="EMBL" id="RBUT01000056">
    <property type="protein sequence ID" value="RMV50273.1"/>
    <property type="molecule type" value="Genomic_DNA"/>
</dbReference>
<dbReference type="PANTHER" id="PTHR42760:SF78">
    <property type="entry name" value="3-OXOACYL-[ACYL-CARRIER-PROTEIN] REDUCTASE [NADH]"/>
    <property type="match status" value="1"/>
</dbReference>
<dbReference type="GO" id="GO:0016616">
    <property type="term" value="F:oxidoreductase activity, acting on the CH-OH group of donors, NAD or NADP as acceptor"/>
    <property type="evidence" value="ECO:0007669"/>
    <property type="project" value="TreeGrafter"/>
</dbReference>
<evidence type="ECO:0000313" key="3">
    <source>
        <dbReference type="Proteomes" id="UP000279173"/>
    </source>
</evidence>
<reference evidence="2 3" key="1">
    <citation type="submission" date="2018-08" db="EMBL/GenBank/DDBJ databases">
        <title>Recombination of ecologically and evolutionarily significant loci maintains genetic cohesion in the Pseudomonas syringae species complex.</title>
        <authorList>
            <person name="Dillon M."/>
            <person name="Thakur S."/>
            <person name="Almeida R.N.D."/>
            <person name="Weir B.S."/>
            <person name="Guttman D.S."/>
        </authorList>
    </citation>
    <scope>NUCLEOTIDE SEQUENCE [LARGE SCALE GENOMIC DNA]</scope>
    <source>
        <strain evidence="2 3">ICMP 3263</strain>
    </source>
</reference>
<evidence type="ECO:0000313" key="2">
    <source>
        <dbReference type="EMBL" id="RMV50273.1"/>
    </source>
</evidence>
<protein>
    <submittedName>
        <fullName evidence="2">Short-chain dehydrogenase/reductase SDR</fullName>
    </submittedName>
</protein>
<proteinExistence type="inferred from homology"/>
<dbReference type="SUPFAM" id="SSF51735">
    <property type="entry name" value="NAD(P)-binding Rossmann-fold domains"/>
    <property type="match status" value="1"/>
</dbReference>
<name>A0A3M6D309_9PSED</name>
<comment type="similarity">
    <text evidence="1">Belongs to the short-chain dehydrogenases/reductases (SDR) family.</text>
</comment>